<dbReference type="Proteomes" id="UP001431783">
    <property type="component" value="Unassembled WGS sequence"/>
</dbReference>
<dbReference type="AlphaFoldDB" id="A0AAW1UAN2"/>
<evidence type="ECO:0000313" key="2">
    <source>
        <dbReference type="Proteomes" id="UP001431783"/>
    </source>
</evidence>
<dbReference type="EMBL" id="JARQZJ010000046">
    <property type="protein sequence ID" value="KAK9878128.1"/>
    <property type="molecule type" value="Genomic_DNA"/>
</dbReference>
<accession>A0AAW1UAN2</accession>
<keyword evidence="2" id="KW-1185">Reference proteome</keyword>
<gene>
    <name evidence="1" type="ORF">WA026_021145</name>
</gene>
<protein>
    <submittedName>
        <fullName evidence="1">Uncharacterized protein</fullName>
    </submittedName>
</protein>
<proteinExistence type="predicted"/>
<evidence type="ECO:0000313" key="1">
    <source>
        <dbReference type="EMBL" id="KAK9878128.1"/>
    </source>
</evidence>
<organism evidence="1 2">
    <name type="scientific">Henosepilachna vigintioctopunctata</name>
    <dbReference type="NCBI Taxonomy" id="420089"/>
    <lineage>
        <taxon>Eukaryota</taxon>
        <taxon>Metazoa</taxon>
        <taxon>Ecdysozoa</taxon>
        <taxon>Arthropoda</taxon>
        <taxon>Hexapoda</taxon>
        <taxon>Insecta</taxon>
        <taxon>Pterygota</taxon>
        <taxon>Neoptera</taxon>
        <taxon>Endopterygota</taxon>
        <taxon>Coleoptera</taxon>
        <taxon>Polyphaga</taxon>
        <taxon>Cucujiformia</taxon>
        <taxon>Coccinelloidea</taxon>
        <taxon>Coccinellidae</taxon>
        <taxon>Epilachninae</taxon>
        <taxon>Epilachnini</taxon>
        <taxon>Henosepilachna</taxon>
    </lineage>
</organism>
<reference evidence="1 2" key="1">
    <citation type="submission" date="2023-03" db="EMBL/GenBank/DDBJ databases">
        <title>Genome insight into feeding habits of ladybird beetles.</title>
        <authorList>
            <person name="Li H.-S."/>
            <person name="Huang Y.-H."/>
            <person name="Pang H."/>
        </authorList>
    </citation>
    <scope>NUCLEOTIDE SEQUENCE [LARGE SCALE GENOMIC DNA]</scope>
    <source>
        <strain evidence="1">SYSU_2023b</strain>
        <tissue evidence="1">Whole body</tissue>
    </source>
</reference>
<comment type="caution">
    <text evidence="1">The sequence shown here is derived from an EMBL/GenBank/DDBJ whole genome shotgun (WGS) entry which is preliminary data.</text>
</comment>
<name>A0AAW1UAN2_9CUCU</name>
<sequence length="99" mass="10531">MEGKMPTNDVDFTNFVAGPPEFLTTQHPLDAPFGGVESSINSGIDQAIRLNDELDALTNLSGRGSDCESEIQNLSSDDSSDDIISQFMEVSSGEVCSSV</sequence>